<feature type="non-terminal residue" evidence="2">
    <location>
        <position position="1"/>
    </location>
</feature>
<dbReference type="InterPro" id="IPR004291">
    <property type="entry name" value="Transposase_IS66_central"/>
</dbReference>
<protein>
    <recommendedName>
        <fullName evidence="1">Transposase IS66 central domain-containing protein</fullName>
    </recommendedName>
</protein>
<evidence type="ECO:0000259" key="1">
    <source>
        <dbReference type="Pfam" id="PF03050"/>
    </source>
</evidence>
<reference evidence="2" key="1">
    <citation type="submission" date="2018-06" db="EMBL/GenBank/DDBJ databases">
        <authorList>
            <person name="Zhirakovskaya E."/>
        </authorList>
    </citation>
    <scope>NUCLEOTIDE SEQUENCE</scope>
</reference>
<dbReference type="PANTHER" id="PTHR33678">
    <property type="entry name" value="BLL1576 PROTEIN"/>
    <property type="match status" value="1"/>
</dbReference>
<dbReference type="EMBL" id="UOEV01000026">
    <property type="protein sequence ID" value="VAW32151.1"/>
    <property type="molecule type" value="Genomic_DNA"/>
</dbReference>
<accession>A0A3B0ULX2</accession>
<organism evidence="2">
    <name type="scientific">hydrothermal vent metagenome</name>
    <dbReference type="NCBI Taxonomy" id="652676"/>
    <lineage>
        <taxon>unclassified sequences</taxon>
        <taxon>metagenomes</taxon>
        <taxon>ecological metagenomes</taxon>
    </lineage>
</organism>
<gene>
    <name evidence="2" type="ORF">MNBD_CPR01-264</name>
</gene>
<name>A0A3B0ULX2_9ZZZZ</name>
<feature type="domain" description="Transposase IS66 central" evidence="1">
    <location>
        <begin position="249"/>
        <end position="389"/>
    </location>
</feature>
<evidence type="ECO:0000313" key="2">
    <source>
        <dbReference type="EMBL" id="VAW32151.1"/>
    </source>
</evidence>
<sequence>SELAADAVFKGYETVVVQELKIETDNVRFLKEKYYSPSEQKTWLAPMPDGYEGEFGLHIKSLVITLYYATNTSEPKIIELLSNMGIYISKGQISNILIKKNEQWHAEKDEIYKAGLNSSNWQHIDDTGTRVNGENQYCHIVGNPLYTAYFTRPRKDRLTIIEVLQNLSQAQFLLNEQTKQWVESFNIPKWARRLIEKWPQNEWLSYEQVWERVESDLSRLNKQQKARVLEAAALTAYHAQTSMPVLKVLMSDDAPQFKWLAQEQALCWIHDGRHYKKLTPYVTYHQQLLVDFRGAYWQYYAKLEQYRADPNEADAIQLQKEFVTLFSTVTGYDELDKRIAHTKAKQEQLLLVLKYPEMPLHNNPAELGARQRVRKRDVSFGPRTDDGVQAWDTFMTLAETAKKLGVSFYAYIYDRISKSYLLPDLAEMIRQHAPVFHPVRLPTPP</sequence>
<dbReference type="Pfam" id="PF03050">
    <property type="entry name" value="DDE_Tnp_IS66"/>
    <property type="match status" value="1"/>
</dbReference>
<dbReference type="AlphaFoldDB" id="A0A3B0ULX2"/>
<dbReference type="PANTHER" id="PTHR33678:SF2">
    <property type="match status" value="1"/>
</dbReference>
<proteinExistence type="predicted"/>
<dbReference type="InterPro" id="IPR052344">
    <property type="entry name" value="Transposase-related"/>
</dbReference>